<sequence>MSFFHLKNTIERNNYLAAKNLKELGLHELAYIHLNTTSPSIKLQDCSVNSRLYGLHEILLVTSPSKDKDFIMLITVISLINELCSMYTLKQLRSTNAFINFILNFTSLTPIQAKLLNTLTKCLQKDGSLANCHVAEDMTLAVFKHSDSSNEVITPPTIPWDGRYPITSQDSYTLINTVELQKLAVNILDRVLQGLLKKKVQVAPISVEDFFYKYLDKL</sequence>
<evidence type="ECO:0000313" key="1">
    <source>
        <dbReference type="EMBL" id="MBT0725697.1"/>
    </source>
</evidence>
<name>A0ABS5T0K4_9GAMM</name>
<gene>
    <name evidence="1" type="ORF">HH682_15020</name>
</gene>
<protein>
    <submittedName>
        <fullName evidence="1">Uncharacterized protein</fullName>
    </submittedName>
</protein>
<keyword evidence="2" id="KW-1185">Reference proteome</keyword>
<accession>A0ABS5T0K4</accession>
<organism evidence="1 2">
    <name type="scientific">Rosenbergiella gaditana</name>
    <dbReference type="NCBI Taxonomy" id="2726987"/>
    <lineage>
        <taxon>Bacteria</taxon>
        <taxon>Pseudomonadati</taxon>
        <taxon>Pseudomonadota</taxon>
        <taxon>Gammaproteobacteria</taxon>
        <taxon>Enterobacterales</taxon>
        <taxon>Erwiniaceae</taxon>
        <taxon>Rosenbergiella</taxon>
    </lineage>
</organism>
<dbReference type="Proteomes" id="UP000790096">
    <property type="component" value="Unassembled WGS sequence"/>
</dbReference>
<reference evidence="1 2" key="1">
    <citation type="submission" date="2020-04" db="EMBL/GenBank/DDBJ databases">
        <title>Genome sequencing of Rosenbergiella species.</title>
        <authorList>
            <person name="Alvarez-Perez S."/>
            <person name="Lievens B."/>
        </authorList>
    </citation>
    <scope>NUCLEOTIDE SEQUENCE [LARGE SCALE GENOMIC DNA]</scope>
    <source>
        <strain evidence="1 2">S61</strain>
    </source>
</reference>
<evidence type="ECO:0000313" key="2">
    <source>
        <dbReference type="Proteomes" id="UP000790096"/>
    </source>
</evidence>
<comment type="caution">
    <text evidence="1">The sequence shown here is derived from an EMBL/GenBank/DDBJ whole genome shotgun (WGS) entry which is preliminary data.</text>
</comment>
<dbReference type="RefSeq" id="WP_214238302.1">
    <property type="nucleotide sequence ID" value="NZ_JABBFR010000037.1"/>
</dbReference>
<dbReference type="EMBL" id="JABBFR010000037">
    <property type="protein sequence ID" value="MBT0725697.1"/>
    <property type="molecule type" value="Genomic_DNA"/>
</dbReference>
<proteinExistence type="predicted"/>